<dbReference type="GO" id="GO:0032259">
    <property type="term" value="P:methylation"/>
    <property type="evidence" value="ECO:0007669"/>
    <property type="project" value="UniProtKB-KW"/>
</dbReference>
<dbReference type="Proteomes" id="UP000503336">
    <property type="component" value="Chromosome"/>
</dbReference>
<keyword evidence="2" id="KW-0808">Transferase</keyword>
<dbReference type="Pfam" id="PF08242">
    <property type="entry name" value="Methyltransf_12"/>
    <property type="match status" value="1"/>
</dbReference>
<proteinExistence type="predicted"/>
<keyword evidence="2" id="KW-0489">Methyltransferase</keyword>
<keyword evidence="3" id="KW-1185">Reference proteome</keyword>
<dbReference type="KEGG" id="hdh:G5B40_05125"/>
<organism evidence="2 3">
    <name type="scientific">Pikeienuella piscinae</name>
    <dbReference type="NCBI Taxonomy" id="2748098"/>
    <lineage>
        <taxon>Bacteria</taxon>
        <taxon>Pseudomonadati</taxon>
        <taxon>Pseudomonadota</taxon>
        <taxon>Alphaproteobacteria</taxon>
        <taxon>Rhodobacterales</taxon>
        <taxon>Paracoccaceae</taxon>
        <taxon>Pikeienuella</taxon>
    </lineage>
</organism>
<dbReference type="InterPro" id="IPR013217">
    <property type="entry name" value="Methyltransf_12"/>
</dbReference>
<sequence length="399" mass="42594">MDPVAAQYEAYPYPARDPADEAKRLIEGSPSHPAEIDHFLFGGRRDWSRPFRALIAGGGTGDGLIMLAQKLVERGTPAEITYLDLSAASRDVAEARAAARGLSSIRFVTGDLLSAPEHGEFDYIDCTGVLHHLPEPDTGFAALAAALAPEGGLGAMVYAPYGRTGVYPLQGALAALTAGEAPAAQVKIAKATLKALPKTNWFTLNRHVGDHRASDAGLYDLLLHARDRPYDVEGLVAALTRAGLSLVSFTEPLRYEPKLYLPEGLAKRAEALDATSRAALAERLAGNMKVHVFYAAKTPRKPAGMTPEARPRLAGISAAALGAEIGRKGVVKMERDGLSHALAVPRGAGPLLALADGRMRLGEIARARRLDWIAFAALWKPAHEALTGFNLLRYSDGMR</sequence>
<dbReference type="EMBL" id="CP049056">
    <property type="protein sequence ID" value="QIE54885.1"/>
    <property type="molecule type" value="Genomic_DNA"/>
</dbReference>
<evidence type="ECO:0000313" key="2">
    <source>
        <dbReference type="EMBL" id="QIE54885.1"/>
    </source>
</evidence>
<protein>
    <submittedName>
        <fullName evidence="2">Class I SAM-dependent methyltransferase</fullName>
    </submittedName>
</protein>
<dbReference type="GO" id="GO:0008168">
    <property type="term" value="F:methyltransferase activity"/>
    <property type="evidence" value="ECO:0007669"/>
    <property type="project" value="UniProtKB-KW"/>
</dbReference>
<gene>
    <name evidence="2" type="ORF">G5B40_05125</name>
</gene>
<reference evidence="2 3" key="1">
    <citation type="submission" date="2020-02" db="EMBL/GenBank/DDBJ databases">
        <title>complete genome sequence of Rhodobacteraceae bacterium.</title>
        <authorList>
            <person name="Park J."/>
            <person name="Kim Y.-S."/>
            <person name="Kim K.-H."/>
        </authorList>
    </citation>
    <scope>NUCLEOTIDE SEQUENCE [LARGE SCALE GENOMIC DNA]</scope>
    <source>
        <strain evidence="2 3">RR4-56</strain>
    </source>
</reference>
<dbReference type="AlphaFoldDB" id="A0A7L5BTH5"/>
<dbReference type="RefSeq" id="WP_165095891.1">
    <property type="nucleotide sequence ID" value="NZ_CP049056.1"/>
</dbReference>
<accession>A0A7L5BTH5</accession>
<dbReference type="InterPro" id="IPR029063">
    <property type="entry name" value="SAM-dependent_MTases_sf"/>
</dbReference>
<dbReference type="Gene3D" id="3.40.50.150">
    <property type="entry name" value="Vaccinia Virus protein VP39"/>
    <property type="match status" value="1"/>
</dbReference>
<feature type="domain" description="Methyltransferase type 12" evidence="1">
    <location>
        <begin position="56"/>
        <end position="152"/>
    </location>
</feature>
<evidence type="ECO:0000259" key="1">
    <source>
        <dbReference type="Pfam" id="PF08242"/>
    </source>
</evidence>
<evidence type="ECO:0000313" key="3">
    <source>
        <dbReference type="Proteomes" id="UP000503336"/>
    </source>
</evidence>
<name>A0A7L5BTH5_9RHOB</name>
<dbReference type="CDD" id="cd02440">
    <property type="entry name" value="AdoMet_MTases"/>
    <property type="match status" value="1"/>
</dbReference>
<dbReference type="SUPFAM" id="SSF53335">
    <property type="entry name" value="S-adenosyl-L-methionine-dependent methyltransferases"/>
    <property type="match status" value="1"/>
</dbReference>